<gene>
    <name evidence="1" type="ORF">DSM107010_01570</name>
</gene>
<sequence length="114" mass="12666">MRKDFDDLADYDQVGRSLRQLVAKGKLVKIGYGLYAKASVSPLSNRAVPRKGLRDLATEALKKLKVEVALSSYDRAYNEGQTTQIPTGRVVGIKGRVARQIGYDGKYVTFERIS</sequence>
<name>A0AB37UT60_9CYAN</name>
<evidence type="ECO:0008006" key="3">
    <source>
        <dbReference type="Google" id="ProtNLM"/>
    </source>
</evidence>
<organism evidence="1 2">
    <name type="scientific">Chroococcidiopsis cubana SAG 39.79</name>
    <dbReference type="NCBI Taxonomy" id="388085"/>
    <lineage>
        <taxon>Bacteria</taxon>
        <taxon>Bacillati</taxon>
        <taxon>Cyanobacteriota</taxon>
        <taxon>Cyanophyceae</taxon>
        <taxon>Chroococcidiopsidales</taxon>
        <taxon>Chroococcidiopsidaceae</taxon>
        <taxon>Chroococcidiopsis</taxon>
    </lineage>
</organism>
<dbReference type="AlphaFoldDB" id="A0AB37UT60"/>
<dbReference type="EMBL" id="RSCK01000001">
    <property type="protein sequence ID" value="RUT14611.1"/>
    <property type="molecule type" value="Genomic_DNA"/>
</dbReference>
<keyword evidence="2" id="KW-1185">Reference proteome</keyword>
<evidence type="ECO:0000313" key="1">
    <source>
        <dbReference type="EMBL" id="RUT14611.1"/>
    </source>
</evidence>
<comment type="caution">
    <text evidence="1">The sequence shown here is derived from an EMBL/GenBank/DDBJ whole genome shotgun (WGS) entry which is preliminary data.</text>
</comment>
<proteinExistence type="predicted"/>
<reference evidence="1 2" key="1">
    <citation type="journal article" date="2019" name="Genome Biol. Evol.">
        <title>Day and night: Metabolic profiles and evolutionary relationships of six axenic non-marine cyanobacteria.</title>
        <authorList>
            <person name="Will S.E."/>
            <person name="Henke P."/>
            <person name="Boedeker C."/>
            <person name="Huang S."/>
            <person name="Brinkmann H."/>
            <person name="Rohde M."/>
            <person name="Jarek M."/>
            <person name="Friedl T."/>
            <person name="Seufert S."/>
            <person name="Schumacher M."/>
            <person name="Overmann J."/>
            <person name="Neumann-Schaal M."/>
            <person name="Petersen J."/>
        </authorList>
    </citation>
    <scope>NUCLEOTIDE SEQUENCE [LARGE SCALE GENOMIC DNA]</scope>
    <source>
        <strain evidence="1 2">SAG 39.79</strain>
    </source>
</reference>
<dbReference type="Proteomes" id="UP000282574">
    <property type="component" value="Unassembled WGS sequence"/>
</dbReference>
<accession>A0AB37UT60</accession>
<evidence type="ECO:0000313" key="2">
    <source>
        <dbReference type="Proteomes" id="UP000282574"/>
    </source>
</evidence>
<protein>
    <recommendedName>
        <fullName evidence="3">S-adenosylhomocysteine hydrolase</fullName>
    </recommendedName>
</protein>